<accession>L1KTI8</accession>
<feature type="compositionally biased region" description="Polar residues" evidence="1">
    <location>
        <begin position="35"/>
        <end position="44"/>
    </location>
</feature>
<evidence type="ECO:0000313" key="2">
    <source>
        <dbReference type="EMBL" id="EKX63703.1"/>
    </source>
</evidence>
<sequence>MLFERCRARRSLMFRAQGQPPGGRPHVTRTAVNHPAQQPRNETSGAKKKRPASGLMPSACSIEPTGAP</sequence>
<comment type="caution">
    <text evidence="2">The sequence shown here is derived from an EMBL/GenBank/DDBJ whole genome shotgun (WGS) entry which is preliminary data.</text>
</comment>
<reference evidence="2 3" key="1">
    <citation type="submission" date="2012-11" db="EMBL/GenBank/DDBJ databases">
        <authorList>
            <person name="Huguet-Tapia J.C."/>
            <person name="Durkin A.S."/>
            <person name="Pettis G.S."/>
            <person name="Badger J.H."/>
        </authorList>
    </citation>
    <scope>NUCLEOTIDE SEQUENCE [LARGE SCALE GENOMIC DNA]</scope>
    <source>
        <strain evidence="2 3">91-03</strain>
    </source>
</reference>
<dbReference type="AlphaFoldDB" id="L1KTI8"/>
<evidence type="ECO:0000313" key="3">
    <source>
        <dbReference type="Proteomes" id="UP000010411"/>
    </source>
</evidence>
<dbReference type="PATRIC" id="fig|698759.3.peg.5597"/>
<dbReference type="Proteomes" id="UP000010411">
    <property type="component" value="Unassembled WGS sequence"/>
</dbReference>
<keyword evidence="3" id="KW-1185">Reference proteome</keyword>
<dbReference type="EMBL" id="AEJC01000414">
    <property type="protein sequence ID" value="EKX63703.1"/>
    <property type="molecule type" value="Genomic_DNA"/>
</dbReference>
<evidence type="ECO:0000256" key="1">
    <source>
        <dbReference type="SAM" id="MobiDB-lite"/>
    </source>
</evidence>
<gene>
    <name evidence="2" type="ORF">STRIP9103_07717</name>
</gene>
<organism evidence="2 3">
    <name type="scientific">Streptomyces ipomoeae 91-03</name>
    <dbReference type="NCBI Taxonomy" id="698759"/>
    <lineage>
        <taxon>Bacteria</taxon>
        <taxon>Bacillati</taxon>
        <taxon>Actinomycetota</taxon>
        <taxon>Actinomycetes</taxon>
        <taxon>Kitasatosporales</taxon>
        <taxon>Streptomycetaceae</taxon>
        <taxon>Streptomyces</taxon>
    </lineage>
</organism>
<proteinExistence type="predicted"/>
<protein>
    <submittedName>
        <fullName evidence="2">Uncharacterized protein</fullName>
    </submittedName>
</protein>
<feature type="region of interest" description="Disordered" evidence="1">
    <location>
        <begin position="15"/>
        <end position="68"/>
    </location>
</feature>
<name>L1KTI8_9ACTN</name>